<proteinExistence type="predicted"/>
<dbReference type="EMBL" id="VSSQ01133459">
    <property type="protein sequence ID" value="MPN59440.1"/>
    <property type="molecule type" value="Genomic_DNA"/>
</dbReference>
<dbReference type="PANTHER" id="PTHR30619">
    <property type="entry name" value="DNA INTERNALIZATION/COMPETENCE PROTEIN COMEC/REC2"/>
    <property type="match status" value="1"/>
</dbReference>
<name>A0A645J8G6_9ZZZZ</name>
<protein>
    <recommendedName>
        <fullName evidence="2">ComE operon protein 3</fullName>
    </recommendedName>
</protein>
<comment type="caution">
    <text evidence="1">The sequence shown here is derived from an EMBL/GenBank/DDBJ whole genome shotgun (WGS) entry which is preliminary data.</text>
</comment>
<accession>A0A645J8G6</accession>
<reference evidence="1" key="1">
    <citation type="submission" date="2019-08" db="EMBL/GenBank/DDBJ databases">
        <authorList>
            <person name="Kucharzyk K."/>
            <person name="Murdoch R.W."/>
            <person name="Higgins S."/>
            <person name="Loffler F."/>
        </authorList>
    </citation>
    <scope>NUCLEOTIDE SEQUENCE</scope>
</reference>
<sequence length="157" mass="17047">MAKEAGIPVRYAAKGDRFEGERVKLDVLWPIYGKMYPGMDANHNSLALLVDLNGLTLLTAGDLTQEYEMYSALPAQVLKIAHHGAKGSTSPEYLQAVSPKLALLTASSTRMQYASAAMKRLDAMGIPVWGTQEGRAVIMTIPNPGSVSIQHYKDRGI</sequence>
<dbReference type="PANTHER" id="PTHR30619:SF1">
    <property type="entry name" value="RECOMBINATION PROTEIN 2"/>
    <property type="match status" value="1"/>
</dbReference>
<gene>
    <name evidence="1" type="ORF">SDC9_207161</name>
</gene>
<dbReference type="Gene3D" id="3.60.15.10">
    <property type="entry name" value="Ribonuclease Z/Hydroxyacylglutathione hydrolase-like"/>
    <property type="match status" value="1"/>
</dbReference>
<organism evidence="1">
    <name type="scientific">bioreactor metagenome</name>
    <dbReference type="NCBI Taxonomy" id="1076179"/>
    <lineage>
        <taxon>unclassified sequences</taxon>
        <taxon>metagenomes</taxon>
        <taxon>ecological metagenomes</taxon>
    </lineage>
</organism>
<dbReference type="SUPFAM" id="SSF56281">
    <property type="entry name" value="Metallo-hydrolase/oxidoreductase"/>
    <property type="match status" value="1"/>
</dbReference>
<dbReference type="InterPro" id="IPR052159">
    <property type="entry name" value="Competence_DNA_uptake"/>
</dbReference>
<dbReference type="AlphaFoldDB" id="A0A645J8G6"/>
<dbReference type="InterPro" id="IPR036866">
    <property type="entry name" value="RibonucZ/Hydroxyglut_hydro"/>
</dbReference>
<evidence type="ECO:0008006" key="2">
    <source>
        <dbReference type="Google" id="ProtNLM"/>
    </source>
</evidence>
<evidence type="ECO:0000313" key="1">
    <source>
        <dbReference type="EMBL" id="MPN59440.1"/>
    </source>
</evidence>